<dbReference type="EMBL" id="CP000806">
    <property type="protein sequence ID" value="ACB51115.1"/>
    <property type="molecule type" value="Genomic_DNA"/>
</dbReference>
<dbReference type="OrthoDB" id="9800801at2"/>
<keyword evidence="5" id="KW-0949">S-adenosyl-L-methionine</keyword>
<sequence length="560" mass="65946">MKYFHDVQTSRKKGLVILSIDSIIQEIKNYDEILEVVFSLIVSAYFQLTNHCYLAIIVEQVHPNKWQLISDITIFCEKFLEHPIDRSYFRWRKVAEETLEYIENLNDNVYNFKHGNEGLTYKDCYLVYKNNREKCVLLFEKNERDERPVPCPQCRTLKIQGHSYPTIGVRSWECKNIFCGYKSKYNRGKRYSLSSIIRQQAILDSQNFIDPKILKNWRRDIVEVSSFSEIYDFLIQCYSLYDDTILIYEKLCQLPPLMFGRKLKIQKVNKLISSQWRNHYHNLKFFKRFLIKKSMKSLTSRENLSSIPEITLYQGDSFNILSQLESNYLGGAVTSPPYYNARNYSQWSNIYCYLYDMYNIFNQVYRCLKEGSPLLINIFDYFDNEKIIVFSDMGKKRLILSSYISFICRYIGFNHLGNIAWDKGEIEGNRNFNQGNYSPYYQAPHNCWEHILIFSKGNPSFDVTKIPKIIKEKPITKIVKGKNIYGHTAPFPEKVPSLLFSLITKDEIILDPFTGSMTTGRVALKYGIKSINIELHKHYCDLALNLLKQQLSKNLQGSLF</sequence>
<dbReference type="Pfam" id="PF01555">
    <property type="entry name" value="N6_N4_Mtase"/>
    <property type="match status" value="1"/>
</dbReference>
<dbReference type="GO" id="GO:0003677">
    <property type="term" value="F:DNA binding"/>
    <property type="evidence" value="ECO:0007669"/>
    <property type="project" value="UniProtKB-KW"/>
</dbReference>
<evidence type="ECO:0000256" key="7">
    <source>
        <dbReference type="ARBA" id="ARBA00023125"/>
    </source>
</evidence>
<comment type="catalytic activity">
    <reaction evidence="8">
        <text>a 2'-deoxycytidine in DNA + S-adenosyl-L-methionine = an N(4)-methyl-2'-deoxycytidine in DNA + S-adenosyl-L-homocysteine + H(+)</text>
        <dbReference type="Rhea" id="RHEA:16857"/>
        <dbReference type="Rhea" id="RHEA-COMP:11369"/>
        <dbReference type="Rhea" id="RHEA-COMP:13674"/>
        <dbReference type="ChEBI" id="CHEBI:15378"/>
        <dbReference type="ChEBI" id="CHEBI:57856"/>
        <dbReference type="ChEBI" id="CHEBI:59789"/>
        <dbReference type="ChEBI" id="CHEBI:85452"/>
        <dbReference type="ChEBI" id="CHEBI:137933"/>
        <dbReference type="EC" id="2.1.1.113"/>
    </reaction>
</comment>
<dbReference type="PRINTS" id="PR00508">
    <property type="entry name" value="S21N4MTFRASE"/>
</dbReference>
<dbReference type="InterPro" id="IPR002941">
    <property type="entry name" value="DNA_methylase_N4/N6"/>
</dbReference>
<keyword evidence="3" id="KW-0489">Methyltransferase</keyword>
<dbReference type="GO" id="GO:0009307">
    <property type="term" value="P:DNA restriction-modification system"/>
    <property type="evidence" value="ECO:0007669"/>
    <property type="project" value="UniProtKB-KW"/>
</dbReference>
<dbReference type="STRING" id="43989.cce_1765"/>
<evidence type="ECO:0000256" key="4">
    <source>
        <dbReference type="ARBA" id="ARBA00022679"/>
    </source>
</evidence>
<protein>
    <recommendedName>
        <fullName evidence="2">site-specific DNA-methyltransferase (cytosine-N(4)-specific)</fullName>
        <ecNumber evidence="2">2.1.1.113</ecNumber>
    </recommendedName>
</protein>
<keyword evidence="11" id="KW-1185">Reference proteome</keyword>
<dbReference type="GO" id="GO:0008170">
    <property type="term" value="F:N-methyltransferase activity"/>
    <property type="evidence" value="ECO:0007669"/>
    <property type="project" value="InterPro"/>
</dbReference>
<feature type="domain" description="DNA methylase N-4/N-6" evidence="9">
    <location>
        <begin position="333"/>
        <end position="543"/>
    </location>
</feature>
<evidence type="ECO:0000256" key="5">
    <source>
        <dbReference type="ARBA" id="ARBA00022691"/>
    </source>
</evidence>
<dbReference type="AlphaFoldDB" id="B1WZG3"/>
<dbReference type="Proteomes" id="UP000001203">
    <property type="component" value="Chromosome circular"/>
</dbReference>
<dbReference type="KEGG" id="cyt:cce_1765"/>
<evidence type="ECO:0000256" key="8">
    <source>
        <dbReference type="ARBA" id="ARBA00049120"/>
    </source>
</evidence>
<evidence type="ECO:0000313" key="11">
    <source>
        <dbReference type="Proteomes" id="UP000001203"/>
    </source>
</evidence>
<keyword evidence="6" id="KW-0680">Restriction system</keyword>
<dbReference type="EC" id="2.1.1.113" evidence="2"/>
<evidence type="ECO:0000313" key="10">
    <source>
        <dbReference type="EMBL" id="ACB51115.1"/>
    </source>
</evidence>
<dbReference type="GO" id="GO:0015667">
    <property type="term" value="F:site-specific DNA-methyltransferase (cytosine-N4-specific) activity"/>
    <property type="evidence" value="ECO:0007669"/>
    <property type="project" value="UniProtKB-EC"/>
</dbReference>
<dbReference type="InterPro" id="IPR001091">
    <property type="entry name" value="RM_Methyltransferase"/>
</dbReference>
<dbReference type="SUPFAM" id="SSF53335">
    <property type="entry name" value="S-adenosyl-L-methionine-dependent methyltransferases"/>
    <property type="match status" value="1"/>
</dbReference>
<organism evidence="10 11">
    <name type="scientific">Crocosphaera subtropica (strain ATCC 51142 / BH68)</name>
    <name type="common">Cyanothece sp. (strain ATCC 51142)</name>
    <dbReference type="NCBI Taxonomy" id="43989"/>
    <lineage>
        <taxon>Bacteria</taxon>
        <taxon>Bacillati</taxon>
        <taxon>Cyanobacteriota</taxon>
        <taxon>Cyanophyceae</taxon>
        <taxon>Oscillatoriophycideae</taxon>
        <taxon>Chroococcales</taxon>
        <taxon>Aphanothecaceae</taxon>
        <taxon>Crocosphaera</taxon>
        <taxon>Crocosphaera subtropica</taxon>
    </lineage>
</organism>
<evidence type="ECO:0000259" key="9">
    <source>
        <dbReference type="Pfam" id="PF01555"/>
    </source>
</evidence>
<evidence type="ECO:0000256" key="2">
    <source>
        <dbReference type="ARBA" id="ARBA00012185"/>
    </source>
</evidence>
<name>B1WZG3_CROS5</name>
<dbReference type="REBASE" id="17684">
    <property type="entry name" value="M.Csp68KORF1765P"/>
</dbReference>
<dbReference type="HOGENOM" id="CLU_486378_0_0_3"/>
<comment type="similarity">
    <text evidence="1">Belongs to the N(4)/N(6)-methyltransferase family. N(4) subfamily.</text>
</comment>
<gene>
    <name evidence="10" type="ordered locus">cce_1765</name>
</gene>
<reference evidence="10 11" key="1">
    <citation type="journal article" date="2008" name="Proc. Natl. Acad. Sci. U.S.A.">
        <title>The genome of Cyanothece 51142, a unicellular diazotrophic cyanobacterium important in the marine nitrogen cycle.</title>
        <authorList>
            <person name="Welsh E.A."/>
            <person name="Liberton M."/>
            <person name="Stoeckel J."/>
            <person name="Loh T."/>
            <person name="Elvitigala T."/>
            <person name="Wang C."/>
            <person name="Wollam A."/>
            <person name="Fulton R.S."/>
            <person name="Clifton S.W."/>
            <person name="Jacobs J.M."/>
            <person name="Aurora R."/>
            <person name="Ghosh B.K."/>
            <person name="Sherman L.A."/>
            <person name="Smith R.D."/>
            <person name="Wilson R.K."/>
            <person name="Pakrasi H.B."/>
        </authorList>
    </citation>
    <scope>NUCLEOTIDE SEQUENCE [LARGE SCALE GENOMIC DNA]</scope>
    <source>
        <strain evidence="11">ATCC 51142 / BH68</strain>
    </source>
</reference>
<dbReference type="InterPro" id="IPR029063">
    <property type="entry name" value="SAM-dependent_MTases_sf"/>
</dbReference>
<keyword evidence="4" id="KW-0808">Transferase</keyword>
<accession>B1WZG3</accession>
<dbReference type="PROSITE" id="PS00093">
    <property type="entry name" value="N4_MTASE"/>
    <property type="match status" value="1"/>
</dbReference>
<dbReference type="Gene3D" id="3.40.50.150">
    <property type="entry name" value="Vaccinia Virus protein VP39"/>
    <property type="match status" value="1"/>
</dbReference>
<evidence type="ECO:0000256" key="3">
    <source>
        <dbReference type="ARBA" id="ARBA00022603"/>
    </source>
</evidence>
<evidence type="ECO:0000256" key="6">
    <source>
        <dbReference type="ARBA" id="ARBA00022747"/>
    </source>
</evidence>
<dbReference type="GO" id="GO:0032259">
    <property type="term" value="P:methylation"/>
    <property type="evidence" value="ECO:0007669"/>
    <property type="project" value="UniProtKB-KW"/>
</dbReference>
<evidence type="ECO:0000256" key="1">
    <source>
        <dbReference type="ARBA" id="ARBA00010203"/>
    </source>
</evidence>
<keyword evidence="7" id="KW-0238">DNA-binding</keyword>
<proteinExistence type="inferred from homology"/>
<dbReference type="InterPro" id="IPR017985">
    <property type="entry name" value="MeTrfase_CN4_CS"/>
</dbReference>
<dbReference type="eggNOG" id="COG0863">
    <property type="taxonomic scope" value="Bacteria"/>
</dbReference>